<protein>
    <submittedName>
        <fullName evidence="1">Uncharacterized protein</fullName>
    </submittedName>
</protein>
<accession>A0A8T1FAV4</accession>
<evidence type="ECO:0000313" key="2">
    <source>
        <dbReference type="Proteomes" id="UP000697107"/>
    </source>
</evidence>
<dbReference type="EMBL" id="RCML01000684">
    <property type="protein sequence ID" value="KAG2971168.1"/>
    <property type="molecule type" value="Genomic_DNA"/>
</dbReference>
<dbReference type="VEuPathDB" id="FungiDB:PC110_g18924"/>
<name>A0A8T1FAV4_9STRA</name>
<reference evidence="1" key="1">
    <citation type="submission" date="2018-10" db="EMBL/GenBank/DDBJ databases">
        <title>Effector identification in a new, highly contiguous assembly of the strawberry crown rot pathogen Phytophthora cactorum.</title>
        <authorList>
            <person name="Armitage A.D."/>
            <person name="Nellist C.F."/>
            <person name="Bates H."/>
            <person name="Vickerstaff R.J."/>
            <person name="Harrison R.J."/>
        </authorList>
    </citation>
    <scope>NUCLEOTIDE SEQUENCE</scope>
    <source>
        <strain evidence="1">P415</strain>
    </source>
</reference>
<dbReference type="AlphaFoldDB" id="A0A8T1FAV4"/>
<organism evidence="1 2">
    <name type="scientific">Phytophthora cactorum</name>
    <dbReference type="NCBI Taxonomy" id="29920"/>
    <lineage>
        <taxon>Eukaryota</taxon>
        <taxon>Sar</taxon>
        <taxon>Stramenopiles</taxon>
        <taxon>Oomycota</taxon>
        <taxon>Peronosporomycetes</taxon>
        <taxon>Peronosporales</taxon>
        <taxon>Peronosporaceae</taxon>
        <taxon>Phytophthora</taxon>
    </lineage>
</organism>
<dbReference type="Proteomes" id="UP000697107">
    <property type="component" value="Unassembled WGS sequence"/>
</dbReference>
<evidence type="ECO:0000313" key="1">
    <source>
        <dbReference type="EMBL" id="KAG2971168.1"/>
    </source>
</evidence>
<sequence>MSDEHNPNAFDASLSFVEEYVAETFSSAEIPALASSPATFSSSTSRFSDATPSDFCEPVADPTAKLAETLAMVPLPIADQGNYAAYRKIAVDLTALLRKRVTECSHIKDPHAEGRRLSRVLDFHGDIGDKEP</sequence>
<proteinExistence type="predicted"/>
<gene>
    <name evidence="1" type="ORF">PC118_g16447</name>
</gene>
<comment type="caution">
    <text evidence="1">The sequence shown here is derived from an EMBL/GenBank/DDBJ whole genome shotgun (WGS) entry which is preliminary data.</text>
</comment>